<sequence length="53" mass="6170">MTNQRLERKANFQAQTFGKVTSLVELKLMVEFIKRLKERLGKTVEQWAGKAMS</sequence>
<dbReference type="PATRIC" id="fig|89059.3.peg.1880"/>
<gene>
    <name evidence="1" type="ORF">IV43_GL001764</name>
    <name evidence="2" type="ORF">LAC1533_0544</name>
</gene>
<protein>
    <submittedName>
        <fullName evidence="1">Uncharacterized protein</fullName>
    </submittedName>
</protein>
<dbReference type="EMBL" id="JQBK01000006">
    <property type="protein sequence ID" value="KRN87228.1"/>
    <property type="molecule type" value="Genomic_DNA"/>
</dbReference>
<dbReference type="RefSeq" id="WP_154022006.1">
    <property type="nucleotide sequence ID" value="NZ_JBHUGU010000002.1"/>
</dbReference>
<dbReference type="Proteomes" id="UP000190935">
    <property type="component" value="Chromosome I"/>
</dbReference>
<evidence type="ECO:0000313" key="3">
    <source>
        <dbReference type="Proteomes" id="UP000051491"/>
    </source>
</evidence>
<reference evidence="1 3" key="1">
    <citation type="journal article" date="2015" name="Genome Announc.">
        <title>Expanding the biotechnology potential of lactobacilli through comparative genomics of 213 strains and associated genera.</title>
        <authorList>
            <person name="Sun Z."/>
            <person name="Harris H.M."/>
            <person name="McCann A."/>
            <person name="Guo C."/>
            <person name="Argimon S."/>
            <person name="Zhang W."/>
            <person name="Yang X."/>
            <person name="Jeffery I.B."/>
            <person name="Cooney J.C."/>
            <person name="Kagawa T.F."/>
            <person name="Liu W."/>
            <person name="Song Y."/>
            <person name="Salvetti E."/>
            <person name="Wrobel A."/>
            <person name="Rasinkangas P."/>
            <person name="Parkhill J."/>
            <person name="Rea M.C."/>
            <person name="O'Sullivan O."/>
            <person name="Ritari J."/>
            <person name="Douillard F.P."/>
            <person name="Paul Ross R."/>
            <person name="Yang R."/>
            <person name="Briner A.E."/>
            <person name="Felis G.E."/>
            <person name="de Vos W.M."/>
            <person name="Barrangou R."/>
            <person name="Klaenhammer T.R."/>
            <person name="Caufield P.W."/>
            <person name="Cui Y."/>
            <person name="Zhang H."/>
            <person name="O'Toole P.W."/>
        </authorList>
    </citation>
    <scope>NUCLEOTIDE SEQUENCE [LARGE SCALE GENOMIC DNA]</scope>
    <source>
        <strain evidence="1 3">DSM 15353</strain>
    </source>
</reference>
<dbReference type="KEGG" id="laca:LAC1533_0544"/>
<accession>A0A0R2KIS5</accession>
<name>A0A0R2KIS5_9LACO</name>
<reference evidence="4" key="2">
    <citation type="submission" date="2016-11" db="EMBL/GenBank/DDBJ databases">
        <authorList>
            <person name="Papadimitriou K."/>
        </authorList>
    </citation>
    <scope>NUCLEOTIDE SEQUENCE [LARGE SCALE GENOMIC DNA]</scope>
    <source>
        <strain evidence="4">ACA-DC 1533</strain>
    </source>
</reference>
<reference evidence="2" key="3">
    <citation type="submission" date="2016-11" db="EMBL/GenBank/DDBJ databases">
        <authorList>
            <person name="Jaros S."/>
            <person name="Januszkiewicz K."/>
            <person name="Wedrychowicz H."/>
        </authorList>
    </citation>
    <scope>NUCLEOTIDE SEQUENCE [LARGE SCALE GENOMIC DNA]</scope>
    <source>
        <strain evidence="2">ACA-DC 1533</strain>
    </source>
</reference>
<dbReference type="EMBL" id="LT630287">
    <property type="protein sequence ID" value="SFV39964.1"/>
    <property type="molecule type" value="Genomic_DNA"/>
</dbReference>
<dbReference type="GeneID" id="95348625"/>
<evidence type="ECO:0000313" key="1">
    <source>
        <dbReference type="EMBL" id="KRN87228.1"/>
    </source>
</evidence>
<evidence type="ECO:0000313" key="2">
    <source>
        <dbReference type="EMBL" id="SFV39964.1"/>
    </source>
</evidence>
<evidence type="ECO:0000313" key="4">
    <source>
        <dbReference type="Proteomes" id="UP000190935"/>
    </source>
</evidence>
<dbReference type="AlphaFoldDB" id="A0A0R2KIS5"/>
<organism evidence="1 3">
    <name type="scientific">Ligilactobacillus acidipiscis</name>
    <dbReference type="NCBI Taxonomy" id="89059"/>
    <lineage>
        <taxon>Bacteria</taxon>
        <taxon>Bacillati</taxon>
        <taxon>Bacillota</taxon>
        <taxon>Bacilli</taxon>
        <taxon>Lactobacillales</taxon>
        <taxon>Lactobacillaceae</taxon>
        <taxon>Ligilactobacillus</taxon>
    </lineage>
</organism>
<dbReference type="Proteomes" id="UP000051491">
    <property type="component" value="Unassembled WGS sequence"/>
</dbReference>
<dbReference type="STRING" id="89059.LAC1533_0544"/>
<proteinExistence type="predicted"/>